<evidence type="ECO:0000259" key="8">
    <source>
        <dbReference type="PROSITE" id="PS51060"/>
    </source>
</evidence>
<dbReference type="PANTHER" id="PTHR10459:SF60">
    <property type="entry name" value="POLY [ADP-RIBOSE] POLYMERASE 2"/>
    <property type="match status" value="1"/>
</dbReference>
<proteinExistence type="predicted"/>
<dbReference type="GO" id="GO:0006302">
    <property type="term" value="P:double-strand break repair"/>
    <property type="evidence" value="ECO:0007669"/>
    <property type="project" value="TreeGrafter"/>
</dbReference>
<evidence type="ECO:0000256" key="5">
    <source>
        <dbReference type="ARBA" id="ARBA00023027"/>
    </source>
</evidence>
<evidence type="ECO:0000256" key="1">
    <source>
        <dbReference type="ARBA" id="ARBA00012020"/>
    </source>
</evidence>
<protein>
    <recommendedName>
        <fullName evidence="1">NAD(+) ADP-ribosyltransferase</fullName>
        <ecNumber evidence="1">2.4.2.30</ecNumber>
    </recommendedName>
</protein>
<dbReference type="PROSITE" id="PS51977">
    <property type="entry name" value="WGR"/>
    <property type="match status" value="1"/>
</dbReference>
<evidence type="ECO:0000256" key="2">
    <source>
        <dbReference type="ARBA" id="ARBA00022676"/>
    </source>
</evidence>
<feature type="domain" description="PARP alpha-helical" evidence="8">
    <location>
        <begin position="131"/>
        <end position="254"/>
    </location>
</feature>
<dbReference type="InterPro" id="IPR012317">
    <property type="entry name" value="Poly(ADP-ribose)pol_cat_dom"/>
</dbReference>
<keyword evidence="3" id="KW-0808">Transferase</keyword>
<evidence type="ECO:0000259" key="7">
    <source>
        <dbReference type="PROSITE" id="PS51059"/>
    </source>
</evidence>
<keyword evidence="5" id="KW-0520">NAD</keyword>
<dbReference type="Gene3D" id="3.90.228.10">
    <property type="match status" value="1"/>
</dbReference>
<evidence type="ECO:0000256" key="4">
    <source>
        <dbReference type="ARBA" id="ARBA00022695"/>
    </source>
</evidence>
<dbReference type="PROSITE" id="PS51060">
    <property type="entry name" value="PARP_ALPHA_HD"/>
    <property type="match status" value="1"/>
</dbReference>
<dbReference type="InterPro" id="IPR004102">
    <property type="entry name" value="Poly(ADP-ribose)pol_reg_dom"/>
</dbReference>
<gene>
    <name evidence="10" type="ORF">UFOVP1290_442</name>
</gene>
<dbReference type="PROSITE" id="PS51059">
    <property type="entry name" value="PARP_CATALYTIC"/>
    <property type="match status" value="1"/>
</dbReference>
<comment type="catalytic activity">
    <reaction evidence="6">
        <text>NAD(+) + (ADP-D-ribosyl)n-acceptor = nicotinamide + (ADP-D-ribosyl)n+1-acceptor + H(+).</text>
        <dbReference type="EC" id="2.4.2.30"/>
    </reaction>
</comment>
<dbReference type="GO" id="GO:0016779">
    <property type="term" value="F:nucleotidyltransferase activity"/>
    <property type="evidence" value="ECO:0007669"/>
    <property type="project" value="UniProtKB-KW"/>
</dbReference>
<evidence type="ECO:0000256" key="3">
    <source>
        <dbReference type="ARBA" id="ARBA00022679"/>
    </source>
</evidence>
<dbReference type="Gene3D" id="1.20.142.10">
    <property type="entry name" value="Poly(ADP-ribose) polymerase, regulatory domain"/>
    <property type="match status" value="1"/>
</dbReference>
<dbReference type="Pfam" id="PF00644">
    <property type="entry name" value="PARP"/>
    <property type="match status" value="1"/>
</dbReference>
<keyword evidence="4" id="KW-0548">Nucleotidyltransferase</keyword>
<accession>A0A6J5RLI0</accession>
<evidence type="ECO:0000259" key="9">
    <source>
        <dbReference type="PROSITE" id="PS51977"/>
    </source>
</evidence>
<evidence type="ECO:0000313" key="10">
    <source>
        <dbReference type="EMBL" id="CAB4196922.1"/>
    </source>
</evidence>
<dbReference type="GO" id="GO:1990404">
    <property type="term" value="F:NAD+-protein mono-ADP-ribosyltransferase activity"/>
    <property type="evidence" value="ECO:0007669"/>
    <property type="project" value="TreeGrafter"/>
</dbReference>
<keyword evidence="2" id="KW-0328">Glycosyltransferase</keyword>
<dbReference type="SUPFAM" id="SSF56399">
    <property type="entry name" value="ADP-ribosylation"/>
    <property type="match status" value="1"/>
</dbReference>
<dbReference type="InterPro" id="IPR036930">
    <property type="entry name" value="WGR_dom_sf"/>
</dbReference>
<feature type="domain" description="WGR" evidence="9">
    <location>
        <begin position="18"/>
        <end position="111"/>
    </location>
</feature>
<dbReference type="EMBL" id="LR797252">
    <property type="protein sequence ID" value="CAB4196922.1"/>
    <property type="molecule type" value="Genomic_DNA"/>
</dbReference>
<dbReference type="Pfam" id="PF05406">
    <property type="entry name" value="WGR"/>
    <property type="match status" value="1"/>
</dbReference>
<reference evidence="10" key="1">
    <citation type="submission" date="2020-05" db="EMBL/GenBank/DDBJ databases">
        <authorList>
            <person name="Chiriac C."/>
            <person name="Salcher M."/>
            <person name="Ghai R."/>
            <person name="Kavagutti S V."/>
        </authorList>
    </citation>
    <scope>NUCLEOTIDE SEQUENCE</scope>
</reference>
<dbReference type="GO" id="GO:0070212">
    <property type="term" value="P:protein poly-ADP-ribosylation"/>
    <property type="evidence" value="ECO:0007669"/>
    <property type="project" value="TreeGrafter"/>
</dbReference>
<dbReference type="InterPro" id="IPR008893">
    <property type="entry name" value="WGR_domain"/>
</dbReference>
<dbReference type="SUPFAM" id="SSF47587">
    <property type="entry name" value="Domain of poly(ADP-ribose) polymerase"/>
    <property type="match status" value="1"/>
</dbReference>
<dbReference type="InterPro" id="IPR036616">
    <property type="entry name" value="Poly(ADP-ribose)pol_reg_dom_sf"/>
</dbReference>
<dbReference type="GO" id="GO:0003950">
    <property type="term" value="F:NAD+ poly-ADP-ribosyltransferase activity"/>
    <property type="evidence" value="ECO:0007669"/>
    <property type="project" value="UniProtKB-EC"/>
</dbReference>
<dbReference type="SUPFAM" id="SSF142921">
    <property type="entry name" value="WGR domain-like"/>
    <property type="match status" value="1"/>
</dbReference>
<dbReference type="PANTHER" id="PTHR10459">
    <property type="entry name" value="DNA LIGASE"/>
    <property type="match status" value="1"/>
</dbReference>
<dbReference type="SMART" id="SM00773">
    <property type="entry name" value="WGR"/>
    <property type="match status" value="1"/>
</dbReference>
<name>A0A6J5RLI0_9CAUD</name>
<sequence>MATLKAYSAGTEPAFPASYDVTKRVTLNFTDIVSNNNKYYNAEVQVSKDGSARIYTQYGRLGGTAAKEYRVCTSQTHAELEADKIIKSKIKKGYVEVKLVKADVGSEVGKSIVTSSILNETAAIKLGYKIQEDIPSVLHPAIQSVVKTWFGSIDKFVIDTLDTSKCALGQLSLDQINKGRDLLLEARKIVIAGAKDIKSLNDISSKYYSNIPMNFGYRKLDVDKLRFDTNDKLDLAFDILDTLEGAKDAQKVLSKKNAVDEQYKSLKTEMEVVDTSDPIWKWIDTMFHKTRASNHNFLGKMKIHNIFKLSRDEEQKIYMSMAETMASKSDKYDKDLPSLLKPIWSNKVKEDRYYQELIDRANILPLFHGTRTPNFPKILSSRLMMRKPGFTVAGAMYDKNGGLYFGMSSKSINYSSAAGSYWSGGSDKTAYIFLSDVALGKQKIATGAYPYTLDGIKPCMSVWAKGGQSGVVNDEFIVYTEKQNWLRYVIEFETMLK</sequence>
<dbReference type="Pfam" id="PF02877">
    <property type="entry name" value="PARP_reg"/>
    <property type="match status" value="1"/>
</dbReference>
<dbReference type="Gene3D" id="2.20.140.10">
    <property type="entry name" value="WGR domain"/>
    <property type="match status" value="1"/>
</dbReference>
<feature type="domain" description="PARP catalytic" evidence="7">
    <location>
        <begin position="257"/>
        <end position="497"/>
    </location>
</feature>
<dbReference type="InterPro" id="IPR050800">
    <property type="entry name" value="ARTD/PARP"/>
</dbReference>
<organism evidence="10">
    <name type="scientific">uncultured Caudovirales phage</name>
    <dbReference type="NCBI Taxonomy" id="2100421"/>
    <lineage>
        <taxon>Viruses</taxon>
        <taxon>Duplodnaviria</taxon>
        <taxon>Heunggongvirae</taxon>
        <taxon>Uroviricota</taxon>
        <taxon>Caudoviricetes</taxon>
        <taxon>Peduoviridae</taxon>
        <taxon>Maltschvirus</taxon>
        <taxon>Maltschvirus maltsch</taxon>
    </lineage>
</organism>
<evidence type="ECO:0000256" key="6">
    <source>
        <dbReference type="ARBA" id="ARBA00033987"/>
    </source>
</evidence>
<dbReference type="EC" id="2.4.2.30" evidence="1"/>